<gene>
    <name evidence="1" type="ORF">B0A81_08810</name>
</gene>
<evidence type="ECO:0000313" key="2">
    <source>
        <dbReference type="Proteomes" id="UP000198381"/>
    </source>
</evidence>
<dbReference type="Proteomes" id="UP000198381">
    <property type="component" value="Unassembled WGS sequence"/>
</dbReference>
<comment type="caution">
    <text evidence="1">The sequence shown here is derived from an EMBL/GenBank/DDBJ whole genome shotgun (WGS) entry which is preliminary data.</text>
</comment>
<name>A0ABX4CUK5_9FLAO</name>
<accession>A0ABX4CUK5</accession>
<proteinExistence type="predicted"/>
<sequence>MAEYRISINQLATFSKVSDAKKRAIVKQQKNPPAILVGRYAMAKARIKKAIGNGGDIVPVLQGIEELKQRNPDTPWKKNDKTVSIDAMERYIKMTLPSILKEHKYEIIAKQKVRSFYVADVEILVSPDLIIKVLIDSKWFLGGLKLHVSKSELFDRDQSKYVATCIYQYLDLIFEDQEIIILPELCFSVDVFADSIISAPKKIEKTLEEIETMCMEIKKIWPNV</sequence>
<organism evidence="1 2">
    <name type="scientific">Flavobacterium plurextorum</name>
    <dbReference type="NCBI Taxonomy" id="1114867"/>
    <lineage>
        <taxon>Bacteria</taxon>
        <taxon>Pseudomonadati</taxon>
        <taxon>Bacteroidota</taxon>
        <taxon>Flavobacteriia</taxon>
        <taxon>Flavobacteriales</taxon>
        <taxon>Flavobacteriaceae</taxon>
        <taxon>Flavobacterium</taxon>
    </lineage>
</organism>
<protein>
    <submittedName>
        <fullName evidence="1">Uncharacterized protein</fullName>
    </submittedName>
</protein>
<reference evidence="1 2" key="1">
    <citation type="submission" date="2016-11" db="EMBL/GenBank/DDBJ databases">
        <title>Whole genomes of Flavobacteriaceae.</title>
        <authorList>
            <person name="Stine C."/>
            <person name="Li C."/>
            <person name="Tadesse D."/>
        </authorList>
    </citation>
    <scope>NUCLEOTIDE SEQUENCE [LARGE SCALE GENOMIC DNA]</scope>
    <source>
        <strain evidence="1 2">CCUG 60112</strain>
    </source>
</reference>
<evidence type="ECO:0000313" key="1">
    <source>
        <dbReference type="EMBL" id="OXB08407.1"/>
    </source>
</evidence>
<dbReference type="RefSeq" id="WP_089057681.1">
    <property type="nucleotide sequence ID" value="NZ_MUHD01000016.1"/>
</dbReference>
<keyword evidence="2" id="KW-1185">Reference proteome</keyword>
<dbReference type="EMBL" id="MUHD01000016">
    <property type="protein sequence ID" value="OXB08407.1"/>
    <property type="molecule type" value="Genomic_DNA"/>
</dbReference>